<proteinExistence type="predicted"/>
<evidence type="ECO:0000256" key="1">
    <source>
        <dbReference type="ARBA" id="ARBA00022670"/>
    </source>
</evidence>
<dbReference type="RefSeq" id="WP_143031662.1">
    <property type="nucleotide sequence ID" value="NZ_FNIE01000004.1"/>
</dbReference>
<feature type="region of interest" description="Disordered" evidence="4">
    <location>
        <begin position="1155"/>
        <end position="1182"/>
    </location>
</feature>
<dbReference type="GO" id="GO:0006508">
    <property type="term" value="P:proteolysis"/>
    <property type="evidence" value="ECO:0007669"/>
    <property type="project" value="UniProtKB-KW"/>
</dbReference>
<keyword evidence="5" id="KW-0732">Signal</keyword>
<dbReference type="InterPro" id="IPR036852">
    <property type="entry name" value="Peptidase_S8/S53_dom_sf"/>
</dbReference>
<dbReference type="PROSITE" id="PS00138">
    <property type="entry name" value="SUBTILASE_SER"/>
    <property type="match status" value="1"/>
</dbReference>
<evidence type="ECO:0000256" key="2">
    <source>
        <dbReference type="ARBA" id="ARBA00022801"/>
    </source>
</evidence>
<gene>
    <name evidence="6" type="ORF">SAMN05216259_10434</name>
</gene>
<sequence length="1406" mass="142994">MHPRARTVIAVAFAVVTALCTPVWNPSIATAAPVAGNDSAGATRPDVVYQRLALPDGRYATVYSDGLAELQDRARGTSEFEYVPLHHEAGRTATTLPPRPELVADLTRGHPEPYASDDLLVAYSDNVAAPARVTLRTRPDASRPARYTGDARLDGVLAGLGVSRTEPVAPDAGADTRADGAPLDLSRVYRLHVPAATAGHALAVLRQDPAIAYASPDWRVTSLNTGGTPLSDTPAPAARAAGQAASSRGTVTGGQQPSAALPSNYGLTSGLQSLLGSTGVDAASAYSQIGQRFGQLPGQGEIITNVSLGTLTDASAAADSTNPCYQWAAAYGPTTVVQHGQRYLDWPGMPLIPTYTADADGALDPVGQVCGADDPTLTEVGLDFSMMAPLPHDLQRPENPGSGVTDLLGIAPGAQYRLVLPSVSGPATADMAAAFLAAAQQKPRPSVITASLGFGYDSYGFSGRYMEEDPVIASVIATIVHRYGIVVTVSAGDGLRTYTNAAVPPSGGSTATELAGHGKQPTDLDDVAMSTAPSFVADTGSIDVGATTLDDLASAGGGAGPASVTPYPETRYNGARGFASGRGSRVDISAPGDNVIALAHAAGGPATAVSVAYQGGTSASTPEVAAAAAVVLQVARLTHAQGMSDPLEVRDLLVGTASPVAQPAQTDLDLHVGPQVDVGRAVETLLRRAGEPAAPSLPRIAVVARHPLDGFDTIFNNETDPAAIPLDHAHVNDWIVLAPDWQGLPAHGVSYSLTVGKKQLAATANARLQPSAILAAAGLPLAATTSRSVTLTYAASSGGRALASRSVTLTFGPSDGLATYGLAPAAPAVARGATIAVHYDLRDLVSAPDPVLVVSQPGRVDPASSGYFRPAYTVPLTAPVGTVEVPVSALQGAGIYGIGIQPAGAGRAAVTYTHWAFVRVAPTGDARPPAPLLAPAGQPGESGHDVAVDYDQGLAVTWDVRDVPGADGAIVEVSAAGPTSTGNQNPFNNPNGSRIDANGVDTGSVYHGTVHGARGTVTLPQSVLRLDTAMNHVVRVLATHNGRITGEGSEVSMVTRDGVVPSSGGTVYTGFGVAAGGHAGFVTSNGAAGGTVDVFDQGTNKVTRTVASSASTYQTPGSLGAGAGLFAGDTGLYERIDPDGSRSYHVVAPLSEGKDAGAWTPPAADVTPGGGTGPLPAPNQRTDTSSFLYGKNGPTGAYRVFTSNVAAGTFGPPVDVEPELSGYQYPFVTAFGADNSTGTAVLGASDFFTYDGPNSFVTVAADGSVSSFPGVTVGSQHGLAIDSTTHTMLAATDDGALGLYDVGTGAGTRFTLPGGGYQHPVADEAHHLFVMQEVAPPSTSAGNPDNNATSAIVVVDETGKLISRVSGFYWYNVSLPINGSFVQVDPATRTGYTPGPHGSQLSVFHY</sequence>
<dbReference type="GO" id="GO:0004252">
    <property type="term" value="F:serine-type endopeptidase activity"/>
    <property type="evidence" value="ECO:0007669"/>
    <property type="project" value="InterPro"/>
</dbReference>
<feature type="chain" id="PRO_5011759070" description="Peptidase S8/S53 domain-containing protein" evidence="5">
    <location>
        <begin position="32"/>
        <end position="1406"/>
    </location>
</feature>
<evidence type="ECO:0000256" key="3">
    <source>
        <dbReference type="ARBA" id="ARBA00022825"/>
    </source>
</evidence>
<name>A0A1H0B3I9_9ACTN</name>
<organism evidence="6 7">
    <name type="scientific">Actinacidiphila guanduensis</name>
    <dbReference type="NCBI Taxonomy" id="310781"/>
    <lineage>
        <taxon>Bacteria</taxon>
        <taxon>Bacillati</taxon>
        <taxon>Actinomycetota</taxon>
        <taxon>Actinomycetes</taxon>
        <taxon>Kitasatosporales</taxon>
        <taxon>Streptomycetaceae</taxon>
        <taxon>Actinacidiphila</taxon>
    </lineage>
</organism>
<dbReference type="Gene3D" id="3.40.50.200">
    <property type="entry name" value="Peptidase S8/S53 domain"/>
    <property type="match status" value="1"/>
</dbReference>
<keyword evidence="7" id="KW-1185">Reference proteome</keyword>
<dbReference type="EMBL" id="FNIE01000004">
    <property type="protein sequence ID" value="SDN40190.1"/>
    <property type="molecule type" value="Genomic_DNA"/>
</dbReference>
<evidence type="ECO:0000313" key="6">
    <source>
        <dbReference type="EMBL" id="SDN40190.1"/>
    </source>
</evidence>
<keyword evidence="1" id="KW-0645">Protease</keyword>
<evidence type="ECO:0008006" key="8">
    <source>
        <dbReference type="Google" id="ProtNLM"/>
    </source>
</evidence>
<evidence type="ECO:0000313" key="7">
    <source>
        <dbReference type="Proteomes" id="UP000199341"/>
    </source>
</evidence>
<reference evidence="6 7" key="1">
    <citation type="submission" date="2016-10" db="EMBL/GenBank/DDBJ databases">
        <authorList>
            <person name="de Groot N.N."/>
        </authorList>
    </citation>
    <scope>NUCLEOTIDE SEQUENCE [LARGE SCALE GENOMIC DNA]</scope>
    <source>
        <strain evidence="6 7">CGMCC 4.2022</strain>
    </source>
</reference>
<evidence type="ECO:0000256" key="5">
    <source>
        <dbReference type="SAM" id="SignalP"/>
    </source>
</evidence>
<dbReference type="OrthoDB" id="3644761at2"/>
<evidence type="ECO:0000256" key="4">
    <source>
        <dbReference type="SAM" id="MobiDB-lite"/>
    </source>
</evidence>
<dbReference type="Proteomes" id="UP000199341">
    <property type="component" value="Unassembled WGS sequence"/>
</dbReference>
<keyword evidence="2" id="KW-0378">Hydrolase</keyword>
<dbReference type="SUPFAM" id="SSF52743">
    <property type="entry name" value="Subtilisin-like"/>
    <property type="match status" value="1"/>
</dbReference>
<feature type="signal peptide" evidence="5">
    <location>
        <begin position="1"/>
        <end position="31"/>
    </location>
</feature>
<accession>A0A1H0B3I9</accession>
<keyword evidence="3" id="KW-0720">Serine protease</keyword>
<protein>
    <recommendedName>
        <fullName evidence="8">Peptidase S8/S53 domain-containing protein</fullName>
    </recommendedName>
</protein>
<dbReference type="InterPro" id="IPR023828">
    <property type="entry name" value="Peptidase_S8_Ser-AS"/>
</dbReference>